<feature type="site" description="Transition state stabilizer" evidence="16">
    <location>
        <position position="376"/>
    </location>
</feature>
<evidence type="ECO:0000256" key="2">
    <source>
        <dbReference type="ARBA" id="ARBA00005199"/>
    </source>
</evidence>
<evidence type="ECO:0000256" key="3">
    <source>
        <dbReference type="ARBA" id="ARBA00008061"/>
    </source>
</evidence>
<organism evidence="18 19">
    <name type="scientific">Plastoroseomonas arctica</name>
    <dbReference type="NCBI Taxonomy" id="1509237"/>
    <lineage>
        <taxon>Bacteria</taxon>
        <taxon>Pseudomonadati</taxon>
        <taxon>Pseudomonadota</taxon>
        <taxon>Alphaproteobacteria</taxon>
        <taxon>Acetobacterales</taxon>
        <taxon>Acetobacteraceae</taxon>
        <taxon>Plastoroseomonas</taxon>
    </lineage>
</organism>
<evidence type="ECO:0000256" key="5">
    <source>
        <dbReference type="ARBA" id="ARBA00015938"/>
    </source>
</evidence>
<dbReference type="NCBIfam" id="TIGR02402">
    <property type="entry name" value="trehalose_TreZ"/>
    <property type="match status" value="1"/>
</dbReference>
<evidence type="ECO:0000313" key="19">
    <source>
        <dbReference type="Proteomes" id="UP001196068"/>
    </source>
</evidence>
<comment type="caution">
    <text evidence="18">The sequence shown here is derived from an EMBL/GenBank/DDBJ whole genome shotgun (WGS) entry which is preliminary data.</text>
</comment>
<dbReference type="GO" id="GO:0033942">
    <property type="term" value="F:4-alpha-D-(1-&gt;4)-alpha-D-glucanotrehalose trehalohydrolase activity"/>
    <property type="evidence" value="ECO:0007669"/>
    <property type="project" value="UniProtKB-EC"/>
</dbReference>
<dbReference type="InterPro" id="IPR017853">
    <property type="entry name" value="GH"/>
</dbReference>
<evidence type="ECO:0000256" key="9">
    <source>
        <dbReference type="ARBA" id="ARBA00023295"/>
    </source>
</evidence>
<dbReference type="SUPFAM" id="SSF51445">
    <property type="entry name" value="(Trans)glycosidases"/>
    <property type="match status" value="1"/>
</dbReference>
<dbReference type="Gene3D" id="2.60.40.10">
    <property type="entry name" value="Immunoglobulins"/>
    <property type="match status" value="1"/>
</dbReference>
<accession>A0AAF1KI26</accession>
<evidence type="ECO:0000256" key="4">
    <source>
        <dbReference type="ARBA" id="ARBA00012268"/>
    </source>
</evidence>
<reference evidence="18" key="1">
    <citation type="submission" date="2020-01" db="EMBL/GenBank/DDBJ databases">
        <authorList>
            <person name="Rat A."/>
        </authorList>
    </citation>
    <scope>NUCLEOTIDE SEQUENCE</scope>
    <source>
        <strain evidence="18">LMG 28251</strain>
    </source>
</reference>
<dbReference type="EC" id="3.2.1.141" evidence="4 13"/>
<keyword evidence="7 14" id="KW-0378">Hydrolase</keyword>
<dbReference type="InterPro" id="IPR022567">
    <property type="entry name" value="DUF3459"/>
</dbReference>
<evidence type="ECO:0000256" key="7">
    <source>
        <dbReference type="ARBA" id="ARBA00022801"/>
    </source>
</evidence>
<dbReference type="SUPFAM" id="SSF81296">
    <property type="entry name" value="E set domains"/>
    <property type="match status" value="1"/>
</dbReference>
<dbReference type="GO" id="GO:0005992">
    <property type="term" value="P:trehalose biosynthetic process"/>
    <property type="evidence" value="ECO:0007669"/>
    <property type="project" value="UniProtKB-UniRule"/>
</dbReference>
<dbReference type="Gene3D" id="1.10.10.760">
    <property type="entry name" value="E-set domains of sugar-utilizing enzymes"/>
    <property type="match status" value="1"/>
</dbReference>
<comment type="pathway">
    <text evidence="2 14">Glycan biosynthesis; trehalose biosynthesis.</text>
</comment>
<evidence type="ECO:0000256" key="12">
    <source>
        <dbReference type="ARBA" id="ARBA00034013"/>
    </source>
</evidence>
<evidence type="ECO:0000256" key="15">
    <source>
        <dbReference type="PIRSR" id="PIRSR006337-1"/>
    </source>
</evidence>
<keyword evidence="6" id="KW-0963">Cytoplasm</keyword>
<dbReference type="InterPro" id="IPR012768">
    <property type="entry name" value="Trehalose_TreZ"/>
</dbReference>
<dbReference type="InterPro" id="IPR044901">
    <property type="entry name" value="Trehalose_TreZ_E-set_sf"/>
</dbReference>
<evidence type="ECO:0000256" key="6">
    <source>
        <dbReference type="ARBA" id="ARBA00022490"/>
    </source>
</evidence>
<keyword evidence="19" id="KW-1185">Reference proteome</keyword>
<evidence type="ECO:0000256" key="11">
    <source>
        <dbReference type="ARBA" id="ARBA00033284"/>
    </source>
</evidence>
<dbReference type="InterPro" id="IPR013783">
    <property type="entry name" value="Ig-like_fold"/>
</dbReference>
<dbReference type="PIRSF" id="PIRSF006337">
    <property type="entry name" value="Trehalose_TreZ"/>
    <property type="match status" value="1"/>
</dbReference>
<dbReference type="EMBL" id="JAAEDH010000005">
    <property type="protein sequence ID" value="MBR0654629.1"/>
    <property type="molecule type" value="Genomic_DNA"/>
</dbReference>
<dbReference type="PANTHER" id="PTHR43651:SF11">
    <property type="entry name" value="MALTO-OLIGOSYLTREHALOSE TREHALOHYDROLASE"/>
    <property type="match status" value="1"/>
</dbReference>
<comment type="catalytic activity">
    <reaction evidence="12 14">
        <text>hydrolysis of (1-&gt;4)-alpha-D-glucosidic linkage in 4-alpha-D-[(1-&gt;4)-alpha-D-glucanosyl]n trehalose to yield trehalose and (1-&gt;4)-alpha-D-glucan.</text>
        <dbReference type="EC" id="3.2.1.141"/>
    </reaction>
</comment>
<feature type="active site" description="Nucleophile" evidence="15">
    <location>
        <position position="253"/>
    </location>
</feature>
<evidence type="ECO:0000256" key="14">
    <source>
        <dbReference type="PIRNR" id="PIRNR006337"/>
    </source>
</evidence>
<name>A0AAF1KI26_9PROT</name>
<gene>
    <name evidence="18" type="primary">treZ</name>
    <name evidence="18" type="ORF">GXW79_06015</name>
</gene>
<dbReference type="PANTHER" id="PTHR43651">
    <property type="entry name" value="1,4-ALPHA-GLUCAN-BRANCHING ENZYME"/>
    <property type="match status" value="1"/>
</dbReference>
<evidence type="ECO:0000256" key="16">
    <source>
        <dbReference type="PIRSR" id="PIRSR006337-3"/>
    </source>
</evidence>
<proteinExistence type="inferred from homology"/>
<dbReference type="AlphaFoldDB" id="A0AAF1KI26"/>
<dbReference type="RefSeq" id="WP_211873453.1">
    <property type="nucleotide sequence ID" value="NZ_JAAEDH010000005.1"/>
</dbReference>
<dbReference type="InterPro" id="IPR014756">
    <property type="entry name" value="Ig_E-set"/>
</dbReference>
<keyword evidence="9 14" id="KW-0326">Glycosidase</keyword>
<dbReference type="Proteomes" id="UP001196068">
    <property type="component" value="Unassembled WGS sequence"/>
</dbReference>
<reference evidence="18" key="2">
    <citation type="journal article" date="2021" name="Syst. Appl. Microbiol.">
        <title>Roseomonas hellenica sp. nov., isolated from roots of wild-growing Alkanna tinctoria.</title>
        <authorList>
            <person name="Rat A."/>
            <person name="Naranjo H.D."/>
            <person name="Lebbe L."/>
            <person name="Cnockaert M."/>
            <person name="Krigas N."/>
            <person name="Grigoriadou K."/>
            <person name="Maloupa E."/>
            <person name="Willems A."/>
        </authorList>
    </citation>
    <scope>NUCLEOTIDE SEQUENCE</scope>
    <source>
        <strain evidence="18">LMG 28251</strain>
    </source>
</reference>
<dbReference type="CDD" id="cd11325">
    <property type="entry name" value="AmyAc_GTHase"/>
    <property type="match status" value="1"/>
</dbReference>
<feature type="domain" description="Glycosyl hydrolase family 13 catalytic" evidence="17">
    <location>
        <begin position="85"/>
        <end position="443"/>
    </location>
</feature>
<evidence type="ECO:0000259" key="17">
    <source>
        <dbReference type="SMART" id="SM00642"/>
    </source>
</evidence>
<evidence type="ECO:0000256" key="8">
    <source>
        <dbReference type="ARBA" id="ARBA00023277"/>
    </source>
</evidence>
<evidence type="ECO:0000256" key="1">
    <source>
        <dbReference type="ARBA" id="ARBA00004496"/>
    </source>
</evidence>
<dbReference type="Pfam" id="PF11941">
    <property type="entry name" value="DUF3459"/>
    <property type="match status" value="1"/>
</dbReference>
<comment type="subcellular location">
    <subcellularLocation>
        <location evidence="1 15">Cytoplasm</location>
    </subcellularLocation>
</comment>
<evidence type="ECO:0000313" key="18">
    <source>
        <dbReference type="EMBL" id="MBR0654629.1"/>
    </source>
</evidence>
<comment type="similarity">
    <text evidence="3 14">Belongs to the glycosyl hydrolase 13 family.</text>
</comment>
<dbReference type="Gene3D" id="3.20.20.80">
    <property type="entry name" value="Glycosidases"/>
    <property type="match status" value="1"/>
</dbReference>
<evidence type="ECO:0000256" key="13">
    <source>
        <dbReference type="NCBIfam" id="TIGR02402"/>
    </source>
</evidence>
<evidence type="ECO:0000256" key="10">
    <source>
        <dbReference type="ARBA" id="ARBA00032057"/>
    </source>
</evidence>
<dbReference type="Pfam" id="PF00128">
    <property type="entry name" value="Alpha-amylase"/>
    <property type="match status" value="1"/>
</dbReference>
<protein>
    <recommendedName>
        <fullName evidence="5 13">Malto-oligosyltrehalose trehalohydrolase</fullName>
        <shortName evidence="14">MTHase</shortName>
        <ecNumber evidence="4 13">3.2.1.141</ecNumber>
    </recommendedName>
    <alternativeName>
        <fullName evidence="11 14">4-alpha-D-((1-&gt;4)-alpha-D-glucano)trehalose trehalohydrolase</fullName>
    </alternativeName>
    <alternativeName>
        <fullName evidence="10 14">Maltooligosyl trehalose trehalohydrolase</fullName>
    </alternativeName>
</protein>
<sequence>MTETRWGACLLGPAQARFRLWAPGAGAVLLERDGSAPAPMLAEADGWWSIETAAAAGDRYRYRVDGLLLPDPASRQQDGGVHDASVIVDTSRFAWKHADWRGRPWHETILYELHAGAMGGFRGVTEALPRLQALGVTAIELMPIAAFPGGRNWGYDGVLPFAPDSSLGTPEELAAMIDTAHGLGLMVFLDVVYNHFGPDGAYLHAVAKRFFHPEIHTPWGAAIAFDEPAVRAYFEENALYWLREFRFDGLRLDAVHAIADPDWLDQLARRLRAALPDRHIHLVLENEDNAARHLGADLFDAQWNDDGHNTLHRLLTGETEAYYVDYAEAPAEKLAAVLRQGFVFTGQHSRHREQPRGEPSAHLPPTAFVLFLQNHDQVGNRAFGERLAHLADADALAAATALLLLCPQIPMLFMGEEWGATAPFFFFTDHNAELAPLVRDGRRAEFAHFAAFQDEVRRESIPDPNDTETFARSIPDVAEAELPAHAAILARHRALLALRHHVIIPRLQGAQAIGADAVGEAAVVARWRLGDGAVLAIACNLGEAAVDTTLAGDLLHETRAGAAAALAAGRLDARCTVALLLDISAGTTDHG</sequence>
<feature type="active site" description="Proton donor" evidence="15">
    <location>
        <position position="285"/>
    </location>
</feature>
<dbReference type="GO" id="GO:0005737">
    <property type="term" value="C:cytoplasm"/>
    <property type="evidence" value="ECO:0007669"/>
    <property type="project" value="UniProtKB-SubCell"/>
</dbReference>
<dbReference type="SMART" id="SM00642">
    <property type="entry name" value="Aamy"/>
    <property type="match status" value="1"/>
</dbReference>
<dbReference type="CDD" id="cd02853">
    <property type="entry name" value="E_set_MTHase_like_N"/>
    <property type="match status" value="1"/>
</dbReference>
<keyword evidence="8" id="KW-0119">Carbohydrate metabolism</keyword>
<dbReference type="InterPro" id="IPR006047">
    <property type="entry name" value="GH13_cat_dom"/>
</dbReference>